<comment type="caution">
    <text evidence="2">The sequence shown here is derived from an EMBL/GenBank/DDBJ whole genome shotgun (WGS) entry which is preliminary data.</text>
</comment>
<accession>A0AAE0NP15</accession>
<feature type="compositionally biased region" description="Basic and acidic residues" evidence="1">
    <location>
        <begin position="246"/>
        <end position="256"/>
    </location>
</feature>
<gene>
    <name evidence="2" type="ORF">B0H63DRAFT_178542</name>
</gene>
<name>A0AAE0NP15_9PEZI</name>
<organism evidence="2 3">
    <name type="scientific">Podospora didyma</name>
    <dbReference type="NCBI Taxonomy" id="330526"/>
    <lineage>
        <taxon>Eukaryota</taxon>
        <taxon>Fungi</taxon>
        <taxon>Dikarya</taxon>
        <taxon>Ascomycota</taxon>
        <taxon>Pezizomycotina</taxon>
        <taxon>Sordariomycetes</taxon>
        <taxon>Sordariomycetidae</taxon>
        <taxon>Sordariales</taxon>
        <taxon>Podosporaceae</taxon>
        <taxon>Podospora</taxon>
    </lineage>
</organism>
<feature type="region of interest" description="Disordered" evidence="1">
    <location>
        <begin position="1"/>
        <end position="41"/>
    </location>
</feature>
<keyword evidence="3" id="KW-1185">Reference proteome</keyword>
<feature type="region of interest" description="Disordered" evidence="1">
    <location>
        <begin position="156"/>
        <end position="268"/>
    </location>
</feature>
<dbReference type="AlphaFoldDB" id="A0AAE0NP15"/>
<dbReference type="Proteomes" id="UP001285441">
    <property type="component" value="Unassembled WGS sequence"/>
</dbReference>
<feature type="compositionally biased region" description="Basic and acidic residues" evidence="1">
    <location>
        <begin position="16"/>
        <end position="33"/>
    </location>
</feature>
<feature type="compositionally biased region" description="Polar residues" evidence="1">
    <location>
        <begin position="223"/>
        <end position="245"/>
    </location>
</feature>
<sequence length="396" mass="44576">MPKRLLDISGDSAMSSEKRVQKKSERSHEENQERAYIAASRRADRSVEARVQSARMASEIHKKRTGKGFKISEEIVMKEEMYEEEDDDLPRHYRMLAHNMHTSSADMNHRLNAYLTNRVAMASLAHQANINRMFAEEFPNVPQVSQQLSQSVYLQDFNQPSKPPPPPQFSPAPTYHPGPMPYQRDRSQSMPQTTPIPSRPQAATRLAQQIPHTRHASIDDNDSSPALTPGSLSATTSQSTPTFSHTEVEPSMERRPSSGLPVDPSLDHHAPMMTSSFTSELSPQTRMMTSFDMNNPLGPFLYHGGGELSGTEIYNFQHGNMTNICTEPYMDKEFQLPSVEPQDHIKSETPDFFSLPHNTARSYPLSGEESRIGTPGGGQGDFWDTFMEPEARWGQQ</sequence>
<evidence type="ECO:0000256" key="1">
    <source>
        <dbReference type="SAM" id="MobiDB-lite"/>
    </source>
</evidence>
<feature type="region of interest" description="Disordered" evidence="1">
    <location>
        <begin position="363"/>
        <end position="396"/>
    </location>
</feature>
<dbReference type="EMBL" id="JAULSW010000004">
    <property type="protein sequence ID" value="KAK3385067.1"/>
    <property type="molecule type" value="Genomic_DNA"/>
</dbReference>
<feature type="compositionally biased region" description="Pro residues" evidence="1">
    <location>
        <begin position="161"/>
        <end position="180"/>
    </location>
</feature>
<evidence type="ECO:0000313" key="3">
    <source>
        <dbReference type="Proteomes" id="UP001285441"/>
    </source>
</evidence>
<reference evidence="2" key="2">
    <citation type="submission" date="2023-06" db="EMBL/GenBank/DDBJ databases">
        <authorList>
            <consortium name="Lawrence Berkeley National Laboratory"/>
            <person name="Haridas S."/>
            <person name="Hensen N."/>
            <person name="Bonometti L."/>
            <person name="Westerberg I."/>
            <person name="Brannstrom I.O."/>
            <person name="Guillou S."/>
            <person name="Cros-Aarteil S."/>
            <person name="Calhoun S."/>
            <person name="Kuo A."/>
            <person name="Mondo S."/>
            <person name="Pangilinan J."/>
            <person name="Riley R."/>
            <person name="LaButti K."/>
            <person name="Andreopoulos B."/>
            <person name="Lipzen A."/>
            <person name="Chen C."/>
            <person name="Yanf M."/>
            <person name="Daum C."/>
            <person name="Ng V."/>
            <person name="Clum A."/>
            <person name="Steindorff A."/>
            <person name="Ohm R."/>
            <person name="Martin F."/>
            <person name="Silar P."/>
            <person name="Natvig D."/>
            <person name="Lalanne C."/>
            <person name="Gautier V."/>
            <person name="Ament-velasquez S.L."/>
            <person name="Kruys A."/>
            <person name="Hutchinson M.I."/>
            <person name="Powell A.J."/>
            <person name="Barry K."/>
            <person name="Miller A.N."/>
            <person name="Grigoriev I.V."/>
            <person name="Debuchy R."/>
            <person name="Gladieux P."/>
            <person name="Thoren M.H."/>
            <person name="Johannesson H."/>
        </authorList>
    </citation>
    <scope>NUCLEOTIDE SEQUENCE</scope>
    <source>
        <strain evidence="2">CBS 232.78</strain>
    </source>
</reference>
<evidence type="ECO:0000313" key="2">
    <source>
        <dbReference type="EMBL" id="KAK3385067.1"/>
    </source>
</evidence>
<reference evidence="2" key="1">
    <citation type="journal article" date="2023" name="Mol. Phylogenet. Evol.">
        <title>Genome-scale phylogeny and comparative genomics of the fungal order Sordariales.</title>
        <authorList>
            <person name="Hensen N."/>
            <person name="Bonometti L."/>
            <person name="Westerberg I."/>
            <person name="Brannstrom I.O."/>
            <person name="Guillou S."/>
            <person name="Cros-Aarteil S."/>
            <person name="Calhoun S."/>
            <person name="Haridas S."/>
            <person name="Kuo A."/>
            <person name="Mondo S."/>
            <person name="Pangilinan J."/>
            <person name="Riley R."/>
            <person name="LaButti K."/>
            <person name="Andreopoulos B."/>
            <person name="Lipzen A."/>
            <person name="Chen C."/>
            <person name="Yan M."/>
            <person name="Daum C."/>
            <person name="Ng V."/>
            <person name="Clum A."/>
            <person name="Steindorff A."/>
            <person name="Ohm R.A."/>
            <person name="Martin F."/>
            <person name="Silar P."/>
            <person name="Natvig D.O."/>
            <person name="Lalanne C."/>
            <person name="Gautier V."/>
            <person name="Ament-Velasquez S.L."/>
            <person name="Kruys A."/>
            <person name="Hutchinson M.I."/>
            <person name="Powell A.J."/>
            <person name="Barry K."/>
            <person name="Miller A.N."/>
            <person name="Grigoriev I.V."/>
            <person name="Debuchy R."/>
            <person name="Gladieux P."/>
            <person name="Hiltunen Thoren M."/>
            <person name="Johannesson H."/>
        </authorList>
    </citation>
    <scope>NUCLEOTIDE SEQUENCE</scope>
    <source>
        <strain evidence="2">CBS 232.78</strain>
    </source>
</reference>
<proteinExistence type="predicted"/>
<protein>
    <submittedName>
        <fullName evidence="2">Uncharacterized protein</fullName>
    </submittedName>
</protein>